<dbReference type="Proteomes" id="UP000036681">
    <property type="component" value="Unplaced"/>
</dbReference>
<keyword evidence="1" id="KW-1185">Reference proteome</keyword>
<dbReference type="AlphaFoldDB" id="A0A0M3IVF7"/>
<protein>
    <submittedName>
        <fullName evidence="2">Elf4 domain-containing protein</fullName>
    </submittedName>
</protein>
<name>A0A0M3IVF7_ASCLU</name>
<evidence type="ECO:0000313" key="2">
    <source>
        <dbReference type="WBParaSite" id="ALUE_0002273501-mRNA-1"/>
    </source>
</evidence>
<accession>A0A0M3IVF7</accession>
<dbReference type="WBParaSite" id="ALUE_0002273501-mRNA-1">
    <property type="protein sequence ID" value="ALUE_0002273501-mRNA-1"/>
    <property type="gene ID" value="ALUE_0002273501"/>
</dbReference>
<reference evidence="2" key="1">
    <citation type="submission" date="2017-02" db="UniProtKB">
        <authorList>
            <consortium name="WormBaseParasite"/>
        </authorList>
    </citation>
    <scope>IDENTIFICATION</scope>
</reference>
<proteinExistence type="predicted"/>
<sequence length="81" mass="9519">MDSDNISKWLRHANVIDERDGDIGNVNQAEQRQYAQHDCDDVIAMLQSLNAKFEENFRYLSRKLDLVLEYNKSSQVRLSMK</sequence>
<evidence type="ECO:0000313" key="1">
    <source>
        <dbReference type="Proteomes" id="UP000036681"/>
    </source>
</evidence>
<organism evidence="1 2">
    <name type="scientific">Ascaris lumbricoides</name>
    <name type="common">Giant roundworm</name>
    <dbReference type="NCBI Taxonomy" id="6252"/>
    <lineage>
        <taxon>Eukaryota</taxon>
        <taxon>Metazoa</taxon>
        <taxon>Ecdysozoa</taxon>
        <taxon>Nematoda</taxon>
        <taxon>Chromadorea</taxon>
        <taxon>Rhabditida</taxon>
        <taxon>Spirurina</taxon>
        <taxon>Ascaridomorpha</taxon>
        <taxon>Ascaridoidea</taxon>
        <taxon>Ascarididae</taxon>
        <taxon>Ascaris</taxon>
    </lineage>
</organism>